<evidence type="ECO:0000313" key="3">
    <source>
        <dbReference type="EMBL" id="KAJ0403578.1"/>
    </source>
</evidence>
<feature type="signal peptide" evidence="2">
    <location>
        <begin position="1"/>
        <end position="22"/>
    </location>
</feature>
<keyword evidence="2" id="KW-0732">Signal</keyword>
<reference evidence="3" key="1">
    <citation type="submission" date="2021-12" db="EMBL/GenBank/DDBJ databases">
        <title>Prjna785345.</title>
        <authorList>
            <person name="Rujirawat T."/>
            <person name="Krajaejun T."/>
        </authorList>
    </citation>
    <scope>NUCLEOTIDE SEQUENCE</scope>
    <source>
        <strain evidence="3">Pi057C3</strain>
    </source>
</reference>
<protein>
    <submittedName>
        <fullName evidence="3">Uncharacterized protein</fullName>
    </submittedName>
</protein>
<sequence>MKVVAKLVLCAMALTAITSVDARPSVTFRGIDAQDVGKVGQQQQQQQQQQHQQQQQQQQQQLTPKPKPHHKDCDSGFEPAPTPAPTTFAPLPVPSSKAPVPGPSSKAPVPGPSSKAPVPGPSSKAPVPGPSSKAPVPEPSSKAPEPTTPAVTTKAPEPTTPAVTTKAPEPTTPAVTTKAPEPTTPAVTTPAPTTKAPWSLDAVYDRPNVDCHGLIRSWKTKFEDPLCKHDFIYYAGPKDPADVEKNRFFACIKCDKEYDDSFSSAPFHLCGGKPICTRFNQYGEVPAGELLCVIQNNGKDDIEEACHLDDN</sequence>
<dbReference type="Proteomes" id="UP001209570">
    <property type="component" value="Unassembled WGS sequence"/>
</dbReference>
<evidence type="ECO:0000313" key="4">
    <source>
        <dbReference type="Proteomes" id="UP001209570"/>
    </source>
</evidence>
<gene>
    <name evidence="3" type="ORF">P43SY_009026</name>
</gene>
<feature type="compositionally biased region" description="Low complexity" evidence="1">
    <location>
        <begin position="143"/>
        <end position="195"/>
    </location>
</feature>
<keyword evidence="4" id="KW-1185">Reference proteome</keyword>
<accession>A0AAD5MDB0</accession>
<comment type="caution">
    <text evidence="3">The sequence shown here is derived from an EMBL/GenBank/DDBJ whole genome shotgun (WGS) entry which is preliminary data.</text>
</comment>
<name>A0AAD5MDB0_PYTIN</name>
<feature type="region of interest" description="Disordered" evidence="1">
    <location>
        <begin position="37"/>
        <end position="195"/>
    </location>
</feature>
<evidence type="ECO:0000256" key="1">
    <source>
        <dbReference type="SAM" id="MobiDB-lite"/>
    </source>
</evidence>
<feature type="chain" id="PRO_5041984390" evidence="2">
    <location>
        <begin position="23"/>
        <end position="311"/>
    </location>
</feature>
<evidence type="ECO:0000256" key="2">
    <source>
        <dbReference type="SAM" id="SignalP"/>
    </source>
</evidence>
<dbReference type="PRINTS" id="PR01217">
    <property type="entry name" value="PRICHEXTENSN"/>
</dbReference>
<dbReference type="AlphaFoldDB" id="A0AAD5MDB0"/>
<proteinExistence type="predicted"/>
<dbReference type="EMBL" id="JAKCXM010000079">
    <property type="protein sequence ID" value="KAJ0403578.1"/>
    <property type="molecule type" value="Genomic_DNA"/>
</dbReference>
<feature type="compositionally biased region" description="Low complexity" evidence="1">
    <location>
        <begin position="41"/>
        <end position="61"/>
    </location>
</feature>
<organism evidence="3 4">
    <name type="scientific">Pythium insidiosum</name>
    <name type="common">Pythiosis disease agent</name>
    <dbReference type="NCBI Taxonomy" id="114742"/>
    <lineage>
        <taxon>Eukaryota</taxon>
        <taxon>Sar</taxon>
        <taxon>Stramenopiles</taxon>
        <taxon>Oomycota</taxon>
        <taxon>Peronosporomycetes</taxon>
        <taxon>Pythiales</taxon>
        <taxon>Pythiaceae</taxon>
        <taxon>Pythium</taxon>
    </lineage>
</organism>